<reference evidence="15 16" key="1">
    <citation type="submission" date="2023-06" db="EMBL/GenBank/DDBJ databases">
        <title>Sporosarcina sp. nov., isolated from Korean traditional fermented seafood 'Jeotgal'.</title>
        <authorList>
            <person name="Yang A.I."/>
            <person name="Shin N.-R."/>
        </authorList>
    </citation>
    <scope>NUCLEOTIDE SEQUENCE [LARGE SCALE GENOMIC DNA]</scope>
    <source>
        <strain evidence="15 16">KCTC13119</strain>
    </source>
</reference>
<dbReference type="InterPro" id="IPR032828">
    <property type="entry name" value="PolyA_RNA-bd"/>
</dbReference>
<keyword evidence="5 11" id="KW-0479">Metal-binding</keyword>
<protein>
    <recommendedName>
        <fullName evidence="11">CCA-adding enzyme</fullName>
        <ecNumber evidence="11">2.7.7.72</ecNumber>
    </recommendedName>
    <alternativeName>
        <fullName evidence="11">CCA tRNA nucleotidyltransferase</fullName>
    </alternativeName>
    <alternativeName>
        <fullName evidence="11">tRNA CCA-pyrophosphorylase</fullName>
    </alternativeName>
    <alternativeName>
        <fullName evidence="11">tRNA adenylyl-/cytidylyl- transferase</fullName>
    </alternativeName>
    <alternativeName>
        <fullName evidence="11">tRNA nucleotidyltransferase</fullName>
    </alternativeName>
    <alternativeName>
        <fullName evidence="11">tRNA-NT</fullName>
    </alternativeName>
</protein>
<dbReference type="Pfam" id="PF13735">
    <property type="entry name" value="tRNA_NucTran2_2"/>
    <property type="match status" value="1"/>
</dbReference>
<evidence type="ECO:0000256" key="10">
    <source>
        <dbReference type="ARBA" id="ARBA00022884"/>
    </source>
</evidence>
<name>A0ABU4G3R5_9BACL</name>
<feature type="binding site" evidence="11">
    <location>
        <position position="44"/>
    </location>
    <ligand>
        <name>Mg(2+)</name>
        <dbReference type="ChEBI" id="CHEBI:18420"/>
    </ligand>
</feature>
<feature type="binding site" evidence="11">
    <location>
        <position position="32"/>
    </location>
    <ligand>
        <name>ATP</name>
        <dbReference type="ChEBI" id="CHEBI:30616"/>
    </ligand>
</feature>
<accession>A0ABU4G3R5</accession>
<keyword evidence="10 11" id="KW-0694">RNA-binding</keyword>
<dbReference type="SUPFAM" id="SSF81891">
    <property type="entry name" value="Poly A polymerase C-terminal region-like"/>
    <property type="match status" value="1"/>
</dbReference>
<dbReference type="SUPFAM" id="SSF81301">
    <property type="entry name" value="Nucleotidyltransferase"/>
    <property type="match status" value="1"/>
</dbReference>
<dbReference type="Gene3D" id="1.20.58.560">
    <property type="match status" value="1"/>
</dbReference>
<dbReference type="InterPro" id="IPR050264">
    <property type="entry name" value="Bact_CCA-adding_enz_type3_sf"/>
</dbReference>
<dbReference type="HAMAP" id="MF_01263">
    <property type="entry name" value="CCA_bact_type3"/>
    <property type="match status" value="1"/>
</dbReference>
<feature type="binding site" evidence="11">
    <location>
        <position position="156"/>
    </location>
    <ligand>
        <name>ATP</name>
        <dbReference type="ChEBI" id="CHEBI:30616"/>
    </ligand>
</feature>
<dbReference type="Gene3D" id="1.10.246.80">
    <property type="match status" value="1"/>
</dbReference>
<dbReference type="EC" id="2.7.7.72" evidence="11"/>
<feature type="binding site" evidence="11">
    <location>
        <position position="165"/>
    </location>
    <ligand>
        <name>CTP</name>
        <dbReference type="ChEBI" id="CHEBI:37563"/>
    </ligand>
</feature>
<feature type="binding site" evidence="11">
    <location>
        <position position="159"/>
    </location>
    <ligand>
        <name>ATP</name>
        <dbReference type="ChEBI" id="CHEBI:30616"/>
    </ligand>
</feature>
<dbReference type="PANTHER" id="PTHR46173">
    <property type="entry name" value="CCA TRNA NUCLEOTIDYLTRANSFERASE 1, MITOCHONDRIAL"/>
    <property type="match status" value="1"/>
</dbReference>
<feature type="binding site" evidence="11">
    <location>
        <position position="32"/>
    </location>
    <ligand>
        <name>CTP</name>
        <dbReference type="ChEBI" id="CHEBI:37563"/>
    </ligand>
</feature>
<gene>
    <name evidence="11" type="primary">cca</name>
    <name evidence="15" type="ORF">QT711_00315</name>
</gene>
<keyword evidence="8 11" id="KW-0067">ATP-binding</keyword>
<evidence type="ECO:0000256" key="1">
    <source>
        <dbReference type="ARBA" id="ARBA00001946"/>
    </source>
</evidence>
<comment type="catalytic activity">
    <reaction evidence="11">
        <text>a tRNA precursor + 2 CTP + ATP = a tRNA with a 3' CCA end + 3 diphosphate</text>
        <dbReference type="Rhea" id="RHEA:14433"/>
        <dbReference type="Rhea" id="RHEA-COMP:10465"/>
        <dbReference type="Rhea" id="RHEA-COMP:10468"/>
        <dbReference type="ChEBI" id="CHEBI:30616"/>
        <dbReference type="ChEBI" id="CHEBI:33019"/>
        <dbReference type="ChEBI" id="CHEBI:37563"/>
        <dbReference type="ChEBI" id="CHEBI:74896"/>
        <dbReference type="ChEBI" id="CHEBI:83071"/>
        <dbReference type="EC" id="2.7.7.72"/>
    </reaction>
</comment>
<feature type="binding site" evidence="11">
    <location>
        <position position="162"/>
    </location>
    <ligand>
        <name>CTP</name>
        <dbReference type="ChEBI" id="CHEBI:37563"/>
    </ligand>
</feature>
<dbReference type="InterPro" id="IPR023068">
    <property type="entry name" value="CCA-adding_enz_firmicutes"/>
</dbReference>
<evidence type="ECO:0000259" key="13">
    <source>
        <dbReference type="Pfam" id="PF12627"/>
    </source>
</evidence>
<keyword evidence="2 11" id="KW-0808">Transferase</keyword>
<dbReference type="InterPro" id="IPR032810">
    <property type="entry name" value="CCA-adding_enz_C"/>
</dbReference>
<evidence type="ECO:0000313" key="15">
    <source>
        <dbReference type="EMBL" id="MDW0111605.1"/>
    </source>
</evidence>
<dbReference type="CDD" id="cd05398">
    <property type="entry name" value="NT_ClassII-CCAase"/>
    <property type="match status" value="1"/>
</dbReference>
<evidence type="ECO:0000313" key="16">
    <source>
        <dbReference type="Proteomes" id="UP001282284"/>
    </source>
</evidence>
<feature type="domain" description="tRNA nucleotidyltransferase/poly(A) polymerase RNA and SrmB- binding" evidence="13">
    <location>
        <begin position="171"/>
        <end position="227"/>
    </location>
</feature>
<keyword evidence="4 11" id="KW-0548">Nucleotidyltransferase</keyword>
<feature type="binding site" evidence="11">
    <location>
        <position position="159"/>
    </location>
    <ligand>
        <name>CTP</name>
        <dbReference type="ChEBI" id="CHEBI:37563"/>
    </ligand>
</feature>
<comment type="caution">
    <text evidence="15">The sequence shown here is derived from an EMBL/GenBank/DDBJ whole genome shotgun (WGS) entry which is preliminary data.</text>
</comment>
<evidence type="ECO:0000259" key="14">
    <source>
        <dbReference type="Pfam" id="PF13735"/>
    </source>
</evidence>
<proteinExistence type="inferred from homology"/>
<feature type="binding site" evidence="11">
    <location>
        <position position="29"/>
    </location>
    <ligand>
        <name>CTP</name>
        <dbReference type="ChEBI" id="CHEBI:37563"/>
    </ligand>
</feature>
<organism evidence="15 16">
    <name type="scientific">Sporosarcina saromensis</name>
    <dbReference type="NCBI Taxonomy" id="359365"/>
    <lineage>
        <taxon>Bacteria</taxon>
        <taxon>Bacillati</taxon>
        <taxon>Bacillota</taxon>
        <taxon>Bacilli</taxon>
        <taxon>Bacillales</taxon>
        <taxon>Caryophanaceae</taxon>
        <taxon>Sporosarcina</taxon>
    </lineage>
</organism>
<keyword evidence="6 11" id="KW-0547">Nucleotide-binding</keyword>
<dbReference type="GO" id="GO:0004810">
    <property type="term" value="F:CCA tRNA nucleotidyltransferase activity"/>
    <property type="evidence" value="ECO:0007669"/>
    <property type="project" value="UniProtKB-EC"/>
</dbReference>
<evidence type="ECO:0000256" key="9">
    <source>
        <dbReference type="ARBA" id="ARBA00022842"/>
    </source>
</evidence>
<comment type="catalytic activity">
    <reaction evidence="11">
        <text>a tRNA with a 3' CCA end + 2 CTP + ATP = a tRNA with a 3' CCACCA end + 3 diphosphate</text>
        <dbReference type="Rhea" id="RHEA:76235"/>
        <dbReference type="Rhea" id="RHEA-COMP:10468"/>
        <dbReference type="Rhea" id="RHEA-COMP:18655"/>
        <dbReference type="ChEBI" id="CHEBI:30616"/>
        <dbReference type="ChEBI" id="CHEBI:33019"/>
        <dbReference type="ChEBI" id="CHEBI:37563"/>
        <dbReference type="ChEBI" id="CHEBI:83071"/>
        <dbReference type="ChEBI" id="CHEBI:195187"/>
    </reaction>
</comment>
<keyword evidence="3 11" id="KW-0819">tRNA processing</keyword>
<keyword evidence="9 11" id="KW-0460">Magnesium</keyword>
<evidence type="ECO:0000256" key="8">
    <source>
        <dbReference type="ARBA" id="ARBA00022840"/>
    </source>
</evidence>
<evidence type="ECO:0000256" key="3">
    <source>
        <dbReference type="ARBA" id="ARBA00022694"/>
    </source>
</evidence>
<feature type="binding site" evidence="11">
    <location>
        <position position="165"/>
    </location>
    <ligand>
        <name>ATP</name>
        <dbReference type="ChEBI" id="CHEBI:30616"/>
    </ligand>
</feature>
<dbReference type="EMBL" id="JAUBDI010000001">
    <property type="protein sequence ID" value="MDW0111605.1"/>
    <property type="molecule type" value="Genomic_DNA"/>
</dbReference>
<keyword evidence="16" id="KW-1185">Reference proteome</keyword>
<evidence type="ECO:0000256" key="2">
    <source>
        <dbReference type="ARBA" id="ARBA00022679"/>
    </source>
</evidence>
<sequence length="395" mass="45180">MMQSFGSQGSQEVIRQLEEAGYEAVFVGGAVRDHLLGKVANDFDIATSAFPNEVKNVFSQTIDVGIEHGTVLVLMQNEPIEVTTYRTESTYSDHRRPDAVHFVRTLKDDLQRRDFTINALALTRTGDLIDPFGGQTDLAHGLIRAVGNPDERFNEDALRMLRAIRFVSVLGFSIEEETSLAITRHAEKIRYVSIERIKMEMDKLWTGQYVGQALKAIAQTNLSAYLPLFTTSEKLLHCAPFEGPEQGWAMLMGIGHFTPLELARAYKMSNREKGFLTQVAHAFFNRQKNDYTIVDLYAHSIDVLWTAEKLYHALYPESKRVSYEHLTSAWEALPIHSKDDLQVNGKDLMEWIGQRGGRWVGEWMDKIESAVLHQQCDNDAFRIKEWFLNEYKREK</sequence>
<dbReference type="Proteomes" id="UP001282284">
    <property type="component" value="Unassembled WGS sequence"/>
</dbReference>
<feature type="binding site" evidence="11">
    <location>
        <position position="113"/>
    </location>
    <ligand>
        <name>CTP</name>
        <dbReference type="ChEBI" id="CHEBI:37563"/>
    </ligand>
</feature>
<comment type="function">
    <text evidence="11">Catalyzes the addition and repair of the essential 3'-terminal CCA sequence in tRNAs without using a nucleic acid template. Adds these three nucleotides in the order of C, C, and A to the tRNA nucleotide-73, using CTP and ATP as substrates and producing inorganic pyrophosphate. tRNA 3'-terminal CCA addition is required both for tRNA processing and repair. Also involved in tRNA surveillance by mediating tandem CCA addition to generate a CCACCA at the 3' terminus of unstable tRNAs. While stable tRNAs receive only 3'-terminal CCA, unstable tRNAs are marked with CCACCA and rapidly degraded.</text>
</comment>
<comment type="cofactor">
    <cofactor evidence="1 11">
        <name>Mg(2+)</name>
        <dbReference type="ChEBI" id="CHEBI:18420"/>
    </cofactor>
</comment>
<evidence type="ECO:0000256" key="6">
    <source>
        <dbReference type="ARBA" id="ARBA00022741"/>
    </source>
</evidence>
<dbReference type="Gene3D" id="3.30.460.10">
    <property type="entry name" value="Beta Polymerase, domain 2"/>
    <property type="match status" value="1"/>
</dbReference>
<feature type="domain" description="CCA-adding enzyme C-terminal" evidence="14">
    <location>
        <begin position="245"/>
        <end position="386"/>
    </location>
</feature>
<feature type="binding site" evidence="11">
    <location>
        <position position="156"/>
    </location>
    <ligand>
        <name>CTP</name>
        <dbReference type="ChEBI" id="CHEBI:37563"/>
    </ligand>
</feature>
<feature type="binding site" evidence="11">
    <location>
        <position position="113"/>
    </location>
    <ligand>
        <name>ATP</name>
        <dbReference type="ChEBI" id="CHEBI:30616"/>
    </ligand>
</feature>
<keyword evidence="7 11" id="KW-0692">RNA repair</keyword>
<comment type="similarity">
    <text evidence="11">Belongs to the tRNA nucleotidyltransferase/poly(A) polymerase family. Bacterial CCA-adding enzyme type 3 subfamily.</text>
</comment>
<comment type="miscellaneous">
    <text evidence="11">A single active site specifically recognizes both ATP and CTP and is responsible for their addition.</text>
</comment>
<evidence type="ECO:0000256" key="4">
    <source>
        <dbReference type="ARBA" id="ARBA00022695"/>
    </source>
</evidence>
<dbReference type="NCBIfam" id="NF009814">
    <property type="entry name" value="PRK13299.1"/>
    <property type="match status" value="1"/>
</dbReference>
<dbReference type="PANTHER" id="PTHR46173:SF1">
    <property type="entry name" value="CCA TRNA NUCLEOTIDYLTRANSFERASE 1, MITOCHONDRIAL"/>
    <property type="match status" value="1"/>
</dbReference>
<feature type="binding site" evidence="11">
    <location>
        <position position="29"/>
    </location>
    <ligand>
        <name>ATP</name>
        <dbReference type="ChEBI" id="CHEBI:30616"/>
    </ligand>
</feature>
<dbReference type="InterPro" id="IPR043519">
    <property type="entry name" value="NT_sf"/>
</dbReference>
<dbReference type="InterPro" id="IPR002646">
    <property type="entry name" value="PolA_pol_head_dom"/>
</dbReference>
<evidence type="ECO:0000259" key="12">
    <source>
        <dbReference type="Pfam" id="PF01743"/>
    </source>
</evidence>
<feature type="domain" description="Poly A polymerase head" evidence="12">
    <location>
        <begin position="26"/>
        <end position="144"/>
    </location>
</feature>
<evidence type="ECO:0000256" key="7">
    <source>
        <dbReference type="ARBA" id="ARBA00022800"/>
    </source>
</evidence>
<dbReference type="Pfam" id="PF12627">
    <property type="entry name" value="PolyA_pol_RNAbd"/>
    <property type="match status" value="1"/>
</dbReference>
<feature type="binding site" evidence="11">
    <location>
        <position position="162"/>
    </location>
    <ligand>
        <name>ATP</name>
        <dbReference type="ChEBI" id="CHEBI:30616"/>
    </ligand>
</feature>
<comment type="subunit">
    <text evidence="11">Homodimer.</text>
</comment>
<dbReference type="Pfam" id="PF01743">
    <property type="entry name" value="PolyA_pol"/>
    <property type="match status" value="1"/>
</dbReference>
<feature type="binding site" evidence="11">
    <location>
        <position position="42"/>
    </location>
    <ligand>
        <name>Mg(2+)</name>
        <dbReference type="ChEBI" id="CHEBI:18420"/>
    </ligand>
</feature>
<evidence type="ECO:0000256" key="5">
    <source>
        <dbReference type="ARBA" id="ARBA00022723"/>
    </source>
</evidence>
<evidence type="ECO:0000256" key="11">
    <source>
        <dbReference type="HAMAP-Rule" id="MF_01263"/>
    </source>
</evidence>
<dbReference type="Gene3D" id="1.10.110.30">
    <property type="match status" value="1"/>
</dbReference>